<evidence type="ECO:0000256" key="10">
    <source>
        <dbReference type="ARBA" id="ARBA00023015"/>
    </source>
</evidence>
<evidence type="ECO:0000256" key="3">
    <source>
        <dbReference type="ARBA" id="ARBA00004906"/>
    </source>
</evidence>
<comment type="catalytic activity">
    <reaction evidence="1">
        <text>S-ubiquitinyl-[E2 ubiquitin-conjugating enzyme]-L-cysteine + [acceptor protein]-L-lysine = [E2 ubiquitin-conjugating enzyme]-L-cysteine + N(6)-ubiquitinyl-[acceptor protein]-L-lysine.</text>
        <dbReference type="EC" id="2.3.2.27"/>
    </reaction>
</comment>
<reference evidence="16" key="2">
    <citation type="submission" date="2023-03" db="EMBL/GenBank/DDBJ databases">
        <authorList>
            <person name="Inwood S.N."/>
            <person name="Skelly J.G."/>
            <person name="Guhlin J."/>
            <person name="Harrop T.W.R."/>
            <person name="Goldson S.G."/>
            <person name="Dearden P.K."/>
        </authorList>
    </citation>
    <scope>NUCLEOTIDE SEQUENCE</scope>
    <source>
        <strain evidence="16">Lincoln</strain>
        <tissue evidence="16">Whole body</tissue>
    </source>
</reference>
<dbReference type="EMBL" id="JAQQBR010001833">
    <property type="protein sequence ID" value="KAK0163279.1"/>
    <property type="molecule type" value="Genomic_DNA"/>
</dbReference>
<keyword evidence="9" id="KW-0862">Zinc</keyword>
<evidence type="ECO:0000256" key="6">
    <source>
        <dbReference type="ARBA" id="ARBA00022723"/>
    </source>
</evidence>
<dbReference type="GO" id="GO:0000151">
    <property type="term" value="C:ubiquitin ligase complex"/>
    <property type="evidence" value="ECO:0007669"/>
    <property type="project" value="InterPro"/>
</dbReference>
<dbReference type="GO" id="GO:0003682">
    <property type="term" value="F:chromatin binding"/>
    <property type="evidence" value="ECO:0007669"/>
    <property type="project" value="TreeGrafter"/>
</dbReference>
<evidence type="ECO:0000313" key="17">
    <source>
        <dbReference type="Proteomes" id="UP001168972"/>
    </source>
</evidence>
<evidence type="ECO:0000256" key="5">
    <source>
        <dbReference type="ARBA" id="ARBA00022679"/>
    </source>
</evidence>
<feature type="domain" description="RING-type" evidence="15">
    <location>
        <begin position="47"/>
        <end position="87"/>
    </location>
</feature>
<dbReference type="EC" id="2.3.2.27" evidence="4"/>
<evidence type="ECO:0000259" key="15">
    <source>
        <dbReference type="PROSITE" id="PS50089"/>
    </source>
</evidence>
<dbReference type="SMART" id="SM00184">
    <property type="entry name" value="RING"/>
    <property type="match status" value="1"/>
</dbReference>
<dbReference type="SUPFAM" id="SSF57850">
    <property type="entry name" value="RING/U-box"/>
    <property type="match status" value="1"/>
</dbReference>
<comment type="pathway">
    <text evidence="3">Protein modification; protein ubiquitination.</text>
</comment>
<dbReference type="InterPro" id="IPR013083">
    <property type="entry name" value="Znf_RING/FYVE/PHD"/>
</dbReference>
<dbReference type="InterPro" id="IPR043540">
    <property type="entry name" value="RING1/RING2"/>
</dbReference>
<dbReference type="Proteomes" id="UP001168972">
    <property type="component" value="Unassembled WGS sequence"/>
</dbReference>
<dbReference type="Gene3D" id="3.30.40.10">
    <property type="entry name" value="Zinc/RING finger domain, C3HC4 (zinc finger)"/>
    <property type="match status" value="1"/>
</dbReference>
<keyword evidence="5" id="KW-0808">Transferase</keyword>
<evidence type="ECO:0000256" key="9">
    <source>
        <dbReference type="ARBA" id="ARBA00022833"/>
    </source>
</evidence>
<evidence type="ECO:0000256" key="13">
    <source>
        <dbReference type="PROSITE-ProRule" id="PRU00175"/>
    </source>
</evidence>
<evidence type="ECO:0000256" key="1">
    <source>
        <dbReference type="ARBA" id="ARBA00000900"/>
    </source>
</evidence>
<feature type="region of interest" description="Disordered" evidence="14">
    <location>
        <begin position="144"/>
        <end position="169"/>
    </location>
</feature>
<evidence type="ECO:0000256" key="4">
    <source>
        <dbReference type="ARBA" id="ARBA00012483"/>
    </source>
</evidence>
<keyword evidence="12" id="KW-0539">Nucleus</keyword>
<dbReference type="InterPro" id="IPR017907">
    <property type="entry name" value="Znf_RING_CS"/>
</dbReference>
<evidence type="ECO:0000256" key="8">
    <source>
        <dbReference type="ARBA" id="ARBA00022786"/>
    </source>
</evidence>
<dbReference type="GO" id="GO:0031519">
    <property type="term" value="C:PcG protein complex"/>
    <property type="evidence" value="ECO:0007669"/>
    <property type="project" value="TreeGrafter"/>
</dbReference>
<comment type="caution">
    <text evidence="16">The sequence shown here is derived from an EMBL/GenBank/DDBJ whole genome shotgun (WGS) entry which is preliminary data.</text>
</comment>
<evidence type="ECO:0000313" key="16">
    <source>
        <dbReference type="EMBL" id="KAK0163279.1"/>
    </source>
</evidence>
<comment type="subcellular location">
    <subcellularLocation>
        <location evidence="2">Nucleus</location>
    </subcellularLocation>
</comment>
<accession>A0AA39F5K1</accession>
<dbReference type="PROSITE" id="PS50089">
    <property type="entry name" value="ZF_RING_2"/>
    <property type="match status" value="1"/>
</dbReference>
<proteinExistence type="predicted"/>
<gene>
    <name evidence="16" type="ORF">PV327_006979</name>
</gene>
<dbReference type="Pfam" id="PF13923">
    <property type="entry name" value="zf-C3HC4_2"/>
    <property type="match status" value="1"/>
</dbReference>
<dbReference type="PANTHER" id="PTHR46076">
    <property type="entry name" value="E3 UBIQUITIN-PROTEIN LIGASE RING1 / RING 2 FAMILY MEMBER"/>
    <property type="match status" value="1"/>
</dbReference>
<dbReference type="GO" id="GO:0008270">
    <property type="term" value="F:zinc ion binding"/>
    <property type="evidence" value="ECO:0007669"/>
    <property type="project" value="UniProtKB-KW"/>
</dbReference>
<dbReference type="InterPro" id="IPR032443">
    <property type="entry name" value="RAWUL"/>
</dbReference>
<keyword evidence="8" id="KW-0833">Ubl conjugation pathway</keyword>
<evidence type="ECO:0000256" key="14">
    <source>
        <dbReference type="SAM" id="MobiDB-lite"/>
    </source>
</evidence>
<keyword evidence="10" id="KW-0805">Transcription regulation</keyword>
<evidence type="ECO:0000256" key="7">
    <source>
        <dbReference type="ARBA" id="ARBA00022771"/>
    </source>
</evidence>
<keyword evidence="11" id="KW-0804">Transcription</keyword>
<dbReference type="AlphaFoldDB" id="A0AA39F5K1"/>
<evidence type="ECO:0000256" key="12">
    <source>
        <dbReference type="ARBA" id="ARBA00023242"/>
    </source>
</evidence>
<name>A0AA39F5K1_MICHY</name>
<dbReference type="InterPro" id="IPR001841">
    <property type="entry name" value="Znf_RING"/>
</dbReference>
<dbReference type="Gene3D" id="3.10.20.90">
    <property type="entry name" value="Phosphatidylinositol 3-kinase Catalytic Subunit, Chain A, domain 1"/>
    <property type="match status" value="1"/>
</dbReference>
<protein>
    <recommendedName>
        <fullName evidence="4">RING-type E3 ubiquitin transferase</fullName>
        <ecNumber evidence="4">2.3.2.27</ecNumber>
    </recommendedName>
</protein>
<dbReference type="PANTHER" id="PTHR46076:SF3">
    <property type="entry name" value="E3 UBIQUITIN-PROTEIN LIGASE RING1"/>
    <property type="match status" value="1"/>
</dbReference>
<organism evidence="16 17">
    <name type="scientific">Microctonus hyperodae</name>
    <name type="common">Parasitoid wasp</name>
    <dbReference type="NCBI Taxonomy" id="165561"/>
    <lineage>
        <taxon>Eukaryota</taxon>
        <taxon>Metazoa</taxon>
        <taxon>Ecdysozoa</taxon>
        <taxon>Arthropoda</taxon>
        <taxon>Hexapoda</taxon>
        <taxon>Insecta</taxon>
        <taxon>Pterygota</taxon>
        <taxon>Neoptera</taxon>
        <taxon>Endopterygota</taxon>
        <taxon>Hymenoptera</taxon>
        <taxon>Apocrita</taxon>
        <taxon>Ichneumonoidea</taxon>
        <taxon>Braconidae</taxon>
        <taxon>Euphorinae</taxon>
        <taxon>Microctonus</taxon>
    </lineage>
</organism>
<keyword evidence="17" id="KW-1185">Reference proteome</keyword>
<evidence type="ECO:0000256" key="2">
    <source>
        <dbReference type="ARBA" id="ARBA00004123"/>
    </source>
</evidence>
<sequence length="316" mass="36873">MERKRRSVEEDWEMTAYELQRKPQNIISDQVVESAVMPRSLHKELMCPICLGILKKTMTTKECLHRFCANCIITALRNGNKECPTCREKLISKRSLRPDVNFDLLISQIYPNLDKYEAEHDRVIAQLNTSYIHMLAENNIAQQRVQDHTEQESDQSSQNIDNEKKKRTTRHRSYFSISEHLLNFIEDDDFNSPLDLSTTNNTTKESDTSDEIEIIFKPYQSVKTINDEQRFIKTSGMATIDHMKKYLIMRQNLECDVNLSDNDINKVANNVNIYIAENPDNLITLDGSKMLQQVKEKFCAVEKPLELYYSIEFNCN</sequence>
<dbReference type="PROSITE" id="PS00518">
    <property type="entry name" value="ZF_RING_1"/>
    <property type="match status" value="1"/>
</dbReference>
<keyword evidence="6" id="KW-0479">Metal-binding</keyword>
<dbReference type="GO" id="GO:0061630">
    <property type="term" value="F:ubiquitin protein ligase activity"/>
    <property type="evidence" value="ECO:0007669"/>
    <property type="project" value="UniProtKB-EC"/>
</dbReference>
<reference evidence="16" key="1">
    <citation type="journal article" date="2023" name="bioRxiv">
        <title>Scaffold-level genome assemblies of two parasitoid biocontrol wasps reveal the parthenogenesis mechanism and an associated novel virus.</title>
        <authorList>
            <person name="Inwood S."/>
            <person name="Skelly J."/>
            <person name="Guhlin J."/>
            <person name="Harrop T."/>
            <person name="Goldson S."/>
            <person name="Dearden P."/>
        </authorList>
    </citation>
    <scope>NUCLEOTIDE SEQUENCE</scope>
    <source>
        <strain evidence="16">Lincoln</strain>
        <tissue evidence="16">Whole body</tissue>
    </source>
</reference>
<dbReference type="Pfam" id="PF16207">
    <property type="entry name" value="RAWUL"/>
    <property type="match status" value="1"/>
</dbReference>
<keyword evidence="7 13" id="KW-0863">Zinc-finger</keyword>
<evidence type="ECO:0000256" key="11">
    <source>
        <dbReference type="ARBA" id="ARBA00023163"/>
    </source>
</evidence>